<protein>
    <submittedName>
        <fullName evidence="1">Myoneurin</fullName>
    </submittedName>
</protein>
<dbReference type="EMBL" id="JACASE010000004">
    <property type="protein sequence ID" value="KAF6475316.1"/>
    <property type="molecule type" value="Genomic_DNA"/>
</dbReference>
<dbReference type="AlphaFoldDB" id="A0A7J8HSG8"/>
<keyword evidence="2" id="KW-1185">Reference proteome</keyword>
<dbReference type="Proteomes" id="UP000593571">
    <property type="component" value="Unassembled WGS sequence"/>
</dbReference>
<organism evidence="1 2">
    <name type="scientific">Rousettus aegyptiacus</name>
    <name type="common">Egyptian fruit bat</name>
    <name type="synonym">Pteropus aegyptiacus</name>
    <dbReference type="NCBI Taxonomy" id="9407"/>
    <lineage>
        <taxon>Eukaryota</taxon>
        <taxon>Metazoa</taxon>
        <taxon>Chordata</taxon>
        <taxon>Craniata</taxon>
        <taxon>Vertebrata</taxon>
        <taxon>Euteleostomi</taxon>
        <taxon>Mammalia</taxon>
        <taxon>Eutheria</taxon>
        <taxon>Laurasiatheria</taxon>
        <taxon>Chiroptera</taxon>
        <taxon>Yinpterochiroptera</taxon>
        <taxon>Pteropodoidea</taxon>
        <taxon>Pteropodidae</taxon>
        <taxon>Rousettinae</taxon>
        <taxon>Rousettus</taxon>
    </lineage>
</organism>
<proteinExistence type="predicted"/>
<reference evidence="1 2" key="1">
    <citation type="journal article" date="2020" name="Nature">
        <title>Six reference-quality genomes reveal evolution of bat adaptations.</title>
        <authorList>
            <person name="Jebb D."/>
            <person name="Huang Z."/>
            <person name="Pippel M."/>
            <person name="Hughes G.M."/>
            <person name="Lavrichenko K."/>
            <person name="Devanna P."/>
            <person name="Winkler S."/>
            <person name="Jermiin L.S."/>
            <person name="Skirmuntt E.C."/>
            <person name="Katzourakis A."/>
            <person name="Burkitt-Gray L."/>
            <person name="Ray D.A."/>
            <person name="Sullivan K.A.M."/>
            <person name="Roscito J.G."/>
            <person name="Kirilenko B.M."/>
            <person name="Davalos L.M."/>
            <person name="Corthals A.P."/>
            <person name="Power M.L."/>
            <person name="Jones G."/>
            <person name="Ransome R.D."/>
            <person name="Dechmann D.K.N."/>
            <person name="Locatelli A.G."/>
            <person name="Puechmaille S.J."/>
            <person name="Fedrigo O."/>
            <person name="Jarvis E.D."/>
            <person name="Hiller M."/>
            <person name="Vernes S.C."/>
            <person name="Myers E.W."/>
            <person name="Teeling E.C."/>
        </authorList>
    </citation>
    <scope>NUCLEOTIDE SEQUENCE [LARGE SCALE GENOMIC DNA]</scope>
    <source>
        <strain evidence="1">MRouAeg1</strain>
        <tissue evidence="1">Muscle</tissue>
    </source>
</reference>
<comment type="caution">
    <text evidence="1">The sequence shown here is derived from an EMBL/GenBank/DDBJ whole genome shotgun (WGS) entry which is preliminary data.</text>
</comment>
<evidence type="ECO:0000313" key="1">
    <source>
        <dbReference type="EMBL" id="KAF6475316.1"/>
    </source>
</evidence>
<name>A0A7J8HSG8_ROUAE</name>
<accession>A0A7J8HSG8</accession>
<evidence type="ECO:0000313" key="2">
    <source>
        <dbReference type="Proteomes" id="UP000593571"/>
    </source>
</evidence>
<sequence>MFVGILEKSLMCVILAERHLLSLVLLSLILENTQEKDHLSANYVEILTQILKI</sequence>
<gene>
    <name evidence="1" type="ORF">HJG63_013796</name>
</gene>